<sequence length="530" mass="54083">MDDMSRRRFVAAVTAGGTLAGAAVVGVVTKQTPGGRLSASDVLNPLDHGAAGDGTTDDRAAIQALLDSAPPGATVLIPGGRTFALSGGLVCEQTVNLCGGGTIAVVGGLDEDGMPAGLTLRGQGSTVQGVVLSNPGELTGRPGLTTGGYNVGILIEAHDVLVSECTIDRFQGGIVVAADGEWQRIRILGNRIEDVLGRGLGPTDVTSPDGEDGGDGICVWGSQATVTGNVVNAKAGRDARIGIHFEALPDRQRKVPATGHADEQISVCGNVVYGQFRRGIVVEQATGATVNGNCVADATWWSIALINTRNCTVSANAIAWTRTAEDNQGESWSPRRAALTCYGEVSDCVLSDNTVHATATSAARCFVNIQSDDGVPSDLLISGNVFGGDPSAAIQDALLTGPRTLRPRILGNRFSVFTERGLNLYGADRFEVANNSIDGNDGSPGRGIEADGAGAGLISNNVVSNVTQAIVVSNSSGVLVVGNLVTDCQDGFDGYASAGLLVSSNAFRVLGAKTLNIDDGANGNVVASNG</sequence>
<dbReference type="Gene3D" id="2.160.20.10">
    <property type="entry name" value="Single-stranded right-handed beta-helix, Pectin lyase-like"/>
    <property type="match status" value="2"/>
</dbReference>
<dbReference type="InterPro" id="IPR039448">
    <property type="entry name" value="Beta_helix"/>
</dbReference>
<evidence type="ECO:0000313" key="5">
    <source>
        <dbReference type="Proteomes" id="UP000246661"/>
    </source>
</evidence>
<gene>
    <name evidence="4" type="ORF">JD79_00973</name>
</gene>
<feature type="domain" description="Periplasmic copper-binding protein NosD beta helix" evidence="1">
    <location>
        <begin position="205"/>
        <end position="358"/>
    </location>
</feature>
<dbReference type="PROSITE" id="PS51318">
    <property type="entry name" value="TAT"/>
    <property type="match status" value="1"/>
</dbReference>
<accession>A0A317QER5</accession>
<dbReference type="InterPro" id="IPR011050">
    <property type="entry name" value="Pectin_lyase_fold/virulence"/>
</dbReference>
<name>A0A317QER5_9ACTN</name>
<keyword evidence="5" id="KW-1185">Reference proteome</keyword>
<dbReference type="InterPro" id="IPR007742">
    <property type="entry name" value="NosD_dom"/>
</dbReference>
<evidence type="ECO:0000259" key="3">
    <source>
        <dbReference type="Pfam" id="PF13229"/>
    </source>
</evidence>
<dbReference type="Proteomes" id="UP000246661">
    <property type="component" value="Unassembled WGS sequence"/>
</dbReference>
<reference evidence="5" key="1">
    <citation type="submission" date="2018-05" db="EMBL/GenBank/DDBJ databases">
        <authorList>
            <person name="Klenk H.-P."/>
            <person name="Huntemann M."/>
            <person name="Clum A."/>
            <person name="Pillay M."/>
            <person name="Palaniappan K."/>
            <person name="Varghese N."/>
            <person name="Mikhailova N."/>
            <person name="Stamatis D."/>
            <person name="Reddy T."/>
            <person name="Daum C."/>
            <person name="Shapiro N."/>
            <person name="Ivanova N."/>
            <person name="Kyrpides N."/>
            <person name="Woyke T."/>
        </authorList>
    </citation>
    <scope>NUCLEOTIDE SEQUENCE [LARGE SCALE GENOMIC DNA]</scope>
    <source>
        <strain evidence="5">DSM 45417</strain>
    </source>
</reference>
<evidence type="ECO:0000313" key="4">
    <source>
        <dbReference type="EMBL" id="PWW21832.1"/>
    </source>
</evidence>
<dbReference type="Pfam" id="PF12708">
    <property type="entry name" value="Pect-lyase_RHGA_epim"/>
    <property type="match status" value="1"/>
</dbReference>
<dbReference type="SUPFAM" id="SSF51126">
    <property type="entry name" value="Pectin lyase-like"/>
    <property type="match status" value="2"/>
</dbReference>
<dbReference type="InterPro" id="IPR012334">
    <property type="entry name" value="Pectin_lyas_fold"/>
</dbReference>
<dbReference type="InterPro" id="IPR006626">
    <property type="entry name" value="PbH1"/>
</dbReference>
<evidence type="ECO:0000259" key="2">
    <source>
        <dbReference type="Pfam" id="PF12708"/>
    </source>
</evidence>
<protein>
    <submittedName>
        <fullName evidence="4">Parallel beta-helix repeat protein</fullName>
    </submittedName>
</protein>
<comment type="caution">
    <text evidence="4">The sequence shown here is derived from an EMBL/GenBank/DDBJ whole genome shotgun (WGS) entry which is preliminary data.</text>
</comment>
<dbReference type="InterPro" id="IPR024535">
    <property type="entry name" value="RHGA/B-epi-like_pectate_lyase"/>
</dbReference>
<dbReference type="Pfam" id="PF13229">
    <property type="entry name" value="Beta_helix"/>
    <property type="match status" value="1"/>
</dbReference>
<feature type="domain" description="Right handed beta helix" evidence="3">
    <location>
        <begin position="409"/>
        <end position="521"/>
    </location>
</feature>
<dbReference type="SMART" id="SM00710">
    <property type="entry name" value="PbH1"/>
    <property type="match status" value="8"/>
</dbReference>
<dbReference type="EMBL" id="QGTX01000001">
    <property type="protein sequence ID" value="PWW21832.1"/>
    <property type="molecule type" value="Genomic_DNA"/>
</dbReference>
<dbReference type="InterPro" id="IPR006311">
    <property type="entry name" value="TAT_signal"/>
</dbReference>
<evidence type="ECO:0000259" key="1">
    <source>
        <dbReference type="Pfam" id="PF05048"/>
    </source>
</evidence>
<organism evidence="4 5">
    <name type="scientific">Geodermatophilus normandii</name>
    <dbReference type="NCBI Taxonomy" id="1137989"/>
    <lineage>
        <taxon>Bacteria</taxon>
        <taxon>Bacillati</taxon>
        <taxon>Actinomycetota</taxon>
        <taxon>Actinomycetes</taxon>
        <taxon>Geodermatophilales</taxon>
        <taxon>Geodermatophilaceae</taxon>
        <taxon>Geodermatophilus</taxon>
    </lineage>
</organism>
<feature type="domain" description="Rhamnogalacturonase A/B/Epimerase-like pectate lyase" evidence="2">
    <location>
        <begin position="46"/>
        <end position="102"/>
    </location>
</feature>
<dbReference type="Pfam" id="PF05048">
    <property type="entry name" value="NosD"/>
    <property type="match status" value="1"/>
</dbReference>
<dbReference type="AlphaFoldDB" id="A0A317QER5"/>
<proteinExistence type="predicted"/>